<feature type="transmembrane region" description="Helical" evidence="1">
    <location>
        <begin position="82"/>
        <end position="103"/>
    </location>
</feature>
<protein>
    <recommendedName>
        <fullName evidence="4">Phage holin family protein</fullName>
    </recommendedName>
</protein>
<keyword evidence="1" id="KW-0812">Transmembrane</keyword>
<dbReference type="Pfam" id="PF07332">
    <property type="entry name" value="Phage_holin_3_6"/>
    <property type="match status" value="1"/>
</dbReference>
<accession>A0A2T5FWR2</accession>
<comment type="caution">
    <text evidence="2">The sequence shown here is derived from an EMBL/GenBank/DDBJ whole genome shotgun (WGS) entry which is preliminary data.</text>
</comment>
<dbReference type="InterPro" id="IPR009937">
    <property type="entry name" value="Phage_holin_3_6"/>
</dbReference>
<keyword evidence="3" id="KW-1185">Reference proteome</keyword>
<dbReference type="EMBL" id="NWBU01000010">
    <property type="protein sequence ID" value="PTQ10202.1"/>
    <property type="molecule type" value="Genomic_DNA"/>
</dbReference>
<proteinExistence type="predicted"/>
<evidence type="ECO:0000256" key="1">
    <source>
        <dbReference type="SAM" id="Phobius"/>
    </source>
</evidence>
<dbReference type="AlphaFoldDB" id="A0A2T5FWR2"/>
<keyword evidence="1" id="KW-0472">Membrane</keyword>
<gene>
    <name evidence="2" type="ORF">CLG96_13890</name>
</gene>
<name>A0A2T5FWR2_9SPHN</name>
<reference evidence="2 3" key="1">
    <citation type="submission" date="2017-09" db="EMBL/GenBank/DDBJ databases">
        <title>Sphingomonas panjinensis sp.nov., isolated from oil-contaminated soil.</title>
        <authorList>
            <person name="Wang L."/>
            <person name="Chen L."/>
        </authorList>
    </citation>
    <scope>NUCLEOTIDE SEQUENCE [LARGE SCALE GENOMIC DNA]</scope>
    <source>
        <strain evidence="2 3">FW-11</strain>
    </source>
</reference>
<keyword evidence="1" id="KW-1133">Transmembrane helix</keyword>
<feature type="transmembrane region" description="Helical" evidence="1">
    <location>
        <begin position="50"/>
        <end position="76"/>
    </location>
</feature>
<evidence type="ECO:0000313" key="3">
    <source>
        <dbReference type="Proteomes" id="UP000244162"/>
    </source>
</evidence>
<dbReference type="Proteomes" id="UP000244162">
    <property type="component" value="Unassembled WGS sequence"/>
</dbReference>
<evidence type="ECO:0008006" key="4">
    <source>
        <dbReference type="Google" id="ProtNLM"/>
    </source>
</evidence>
<organism evidence="2 3">
    <name type="scientific">Sphingomonas oleivorans</name>
    <dbReference type="NCBI Taxonomy" id="1735121"/>
    <lineage>
        <taxon>Bacteria</taxon>
        <taxon>Pseudomonadati</taxon>
        <taxon>Pseudomonadota</taxon>
        <taxon>Alphaproteobacteria</taxon>
        <taxon>Sphingomonadales</taxon>
        <taxon>Sphingomonadaceae</taxon>
        <taxon>Sphingomonas</taxon>
    </lineage>
</organism>
<evidence type="ECO:0000313" key="2">
    <source>
        <dbReference type="EMBL" id="PTQ10202.1"/>
    </source>
</evidence>
<sequence>MDVMGENEQPEGLRDLFADAIDSGRTLVRAEIAYYRASALAKVDHARLPLILLVAAVLIIQASLTALFVGLGFALAFRFGPFGGGIVAALLGLALAGILALIAKRRFAAGSAIGDKKR</sequence>